<dbReference type="EMBL" id="MCFH01000034">
    <property type="protein sequence ID" value="ORX46689.1"/>
    <property type="molecule type" value="Genomic_DNA"/>
</dbReference>
<keyword evidence="2" id="KW-1185">Reference proteome</keyword>
<dbReference type="NCBIfam" id="TIGR00099">
    <property type="entry name" value="Cof-subfamily"/>
    <property type="match status" value="1"/>
</dbReference>
<comment type="caution">
    <text evidence="1">The sequence shown here is derived from an EMBL/GenBank/DDBJ whole genome shotgun (WGS) entry which is preliminary data.</text>
</comment>
<dbReference type="PANTHER" id="PTHR10000">
    <property type="entry name" value="PHOSPHOSERINE PHOSPHATASE"/>
    <property type="match status" value="1"/>
</dbReference>
<proteinExistence type="predicted"/>
<dbReference type="Pfam" id="PF08282">
    <property type="entry name" value="Hydrolase_3"/>
    <property type="match status" value="1"/>
</dbReference>
<dbReference type="NCBIfam" id="TIGR01484">
    <property type="entry name" value="HAD-SF-IIB"/>
    <property type="match status" value="1"/>
</dbReference>
<dbReference type="Proteomes" id="UP000193719">
    <property type="component" value="Unassembled WGS sequence"/>
</dbReference>
<name>A0A1Y1V5A5_9FUNG</name>
<accession>A0A1Y1V5A5</accession>
<dbReference type="InterPro" id="IPR036412">
    <property type="entry name" value="HAD-like_sf"/>
</dbReference>
<dbReference type="PROSITE" id="PS01228">
    <property type="entry name" value="COF_1"/>
    <property type="match status" value="1"/>
</dbReference>
<reference evidence="1 2" key="2">
    <citation type="submission" date="2016-08" db="EMBL/GenBank/DDBJ databases">
        <title>Pervasive Adenine N6-methylation of Active Genes in Fungi.</title>
        <authorList>
            <consortium name="DOE Joint Genome Institute"/>
            <person name="Mondo S.J."/>
            <person name="Dannebaum R.O."/>
            <person name="Kuo R.C."/>
            <person name="Labutti K."/>
            <person name="Haridas S."/>
            <person name="Kuo A."/>
            <person name="Salamov A."/>
            <person name="Ahrendt S.R."/>
            <person name="Lipzen A."/>
            <person name="Sullivan W."/>
            <person name="Andreopoulos W.B."/>
            <person name="Clum A."/>
            <person name="Lindquist E."/>
            <person name="Daum C."/>
            <person name="Ramamoorthy G.K."/>
            <person name="Gryganskyi A."/>
            <person name="Culley D."/>
            <person name="Magnuson J.K."/>
            <person name="James T.Y."/>
            <person name="O'Malley M.A."/>
            <person name="Stajich J.E."/>
            <person name="Spatafora J.W."/>
            <person name="Visel A."/>
            <person name="Grigoriev I.V."/>
        </authorList>
    </citation>
    <scope>NUCLEOTIDE SEQUENCE [LARGE SCALE GENOMIC DNA]</scope>
    <source>
        <strain evidence="2">finn</strain>
    </source>
</reference>
<dbReference type="InterPro" id="IPR006379">
    <property type="entry name" value="HAD-SF_hydro_IIB"/>
</dbReference>
<dbReference type="STRING" id="1754191.A0A1Y1V5A5"/>
<sequence length="273" mass="30373">MNKYGIIALDMDGTLLMSNKKVHPDTIRDIEEASKKGIHVIYCSGRAPIEMKEYTGILSTMRYAICMSGALVYDIKEQKNIYSRPIAKELVKKIVEAAKNDDGMVHMLTESESIVRKDQITHMADFNMEIYQSMFLKIAKTVPDMAEEAEKHDAIPKVNIYFHSHKARQEAYENLKDLPLSFAFAEGTSLEMTASGVTKANGLLELASYLKIPIEQTLGIGDGDNDRSFLAIVGLSVAMGNAAEDIKAICKVITDDNDHNGTGKIIRKYCLEN</sequence>
<dbReference type="AlphaFoldDB" id="A0A1Y1V5A5"/>
<reference evidence="1 2" key="1">
    <citation type="submission" date="2016-08" db="EMBL/GenBank/DDBJ databases">
        <title>Genomes of anaerobic fungi encode conserved fungal cellulosomes for biomass hydrolysis.</title>
        <authorList>
            <consortium name="DOE Joint Genome Institute"/>
            <person name="Haitjema C.H."/>
            <person name="Gilmore S.P."/>
            <person name="Henske J.K."/>
            <person name="Solomon K.V."/>
            <person name="De Groot R."/>
            <person name="Kuo A."/>
            <person name="Mondo S.J."/>
            <person name="Salamov A.A."/>
            <person name="Labutti K."/>
            <person name="Zhao Z."/>
            <person name="Chiniquy J."/>
            <person name="Barry K."/>
            <person name="Brewer H.M."/>
            <person name="Purvine S.O."/>
            <person name="Wright A.T."/>
            <person name="Boxma B."/>
            <person name="Van Alen T."/>
            <person name="Hackstein J.H."/>
            <person name="Baker S.E."/>
            <person name="Grigoriev I.V."/>
            <person name="O'Malley M.A."/>
        </authorList>
    </citation>
    <scope>NUCLEOTIDE SEQUENCE [LARGE SCALE GENOMIC DNA]</scope>
    <source>
        <strain evidence="2">finn</strain>
    </source>
</reference>
<dbReference type="InterPro" id="IPR023214">
    <property type="entry name" value="HAD_sf"/>
</dbReference>
<organism evidence="1 2">
    <name type="scientific">Piromyces finnis</name>
    <dbReference type="NCBI Taxonomy" id="1754191"/>
    <lineage>
        <taxon>Eukaryota</taxon>
        <taxon>Fungi</taxon>
        <taxon>Fungi incertae sedis</taxon>
        <taxon>Chytridiomycota</taxon>
        <taxon>Chytridiomycota incertae sedis</taxon>
        <taxon>Neocallimastigomycetes</taxon>
        <taxon>Neocallimastigales</taxon>
        <taxon>Neocallimastigaceae</taxon>
        <taxon>Piromyces</taxon>
    </lineage>
</organism>
<dbReference type="GO" id="GO:0000287">
    <property type="term" value="F:magnesium ion binding"/>
    <property type="evidence" value="ECO:0007669"/>
    <property type="project" value="TreeGrafter"/>
</dbReference>
<dbReference type="Gene3D" id="3.40.50.1000">
    <property type="entry name" value="HAD superfamily/HAD-like"/>
    <property type="match status" value="1"/>
</dbReference>
<dbReference type="PROSITE" id="PS01229">
    <property type="entry name" value="COF_2"/>
    <property type="match status" value="1"/>
</dbReference>
<dbReference type="PANTHER" id="PTHR10000:SF8">
    <property type="entry name" value="HAD SUPERFAMILY HYDROLASE-LIKE, TYPE 3"/>
    <property type="match status" value="1"/>
</dbReference>
<dbReference type="SUPFAM" id="SSF56784">
    <property type="entry name" value="HAD-like"/>
    <property type="match status" value="1"/>
</dbReference>
<dbReference type="InterPro" id="IPR000150">
    <property type="entry name" value="Cof"/>
</dbReference>
<dbReference type="CDD" id="cd07516">
    <property type="entry name" value="HAD_Pase"/>
    <property type="match status" value="1"/>
</dbReference>
<dbReference type="GO" id="GO:0016791">
    <property type="term" value="F:phosphatase activity"/>
    <property type="evidence" value="ECO:0007669"/>
    <property type="project" value="TreeGrafter"/>
</dbReference>
<protein>
    <recommendedName>
        <fullName evidence="3">Cof-like hydrolase</fullName>
    </recommendedName>
</protein>
<gene>
    <name evidence="1" type="ORF">BCR36DRAFT_585152</name>
</gene>
<dbReference type="SFLD" id="SFLDS00003">
    <property type="entry name" value="Haloacid_Dehalogenase"/>
    <property type="match status" value="1"/>
</dbReference>
<evidence type="ECO:0000313" key="2">
    <source>
        <dbReference type="Proteomes" id="UP000193719"/>
    </source>
</evidence>
<dbReference type="OrthoDB" id="27226at2759"/>
<evidence type="ECO:0008006" key="3">
    <source>
        <dbReference type="Google" id="ProtNLM"/>
    </source>
</evidence>
<dbReference type="SFLD" id="SFLDG01140">
    <property type="entry name" value="C2.B:_Phosphomannomutase_and_P"/>
    <property type="match status" value="1"/>
</dbReference>
<evidence type="ECO:0000313" key="1">
    <source>
        <dbReference type="EMBL" id="ORX46689.1"/>
    </source>
</evidence>
<dbReference type="Gene3D" id="3.30.1240.10">
    <property type="match status" value="1"/>
</dbReference>
<dbReference type="GO" id="GO:0005829">
    <property type="term" value="C:cytosol"/>
    <property type="evidence" value="ECO:0007669"/>
    <property type="project" value="TreeGrafter"/>
</dbReference>